<sequence length="162" mass="18888">MSNYREQTDYVFRNNIRKSQVQPIELNILEIYQTEEFSSIPVNETTNSNVGTHDTNIIPKKKPRQKSQVQRSQDEHINSTILGHPQYRQHLDEPKSYQKQVVNNFNCNNTSLSGQSKSRNTNKSEIARKSQNQQTPKYTAPEQVSQLQNSERPNPEQKQFLI</sequence>
<evidence type="ECO:0000313" key="4">
    <source>
        <dbReference type="Proteomes" id="UP001642409"/>
    </source>
</evidence>
<organism evidence="3 4">
    <name type="scientific">Hexamita inflata</name>
    <dbReference type="NCBI Taxonomy" id="28002"/>
    <lineage>
        <taxon>Eukaryota</taxon>
        <taxon>Metamonada</taxon>
        <taxon>Diplomonadida</taxon>
        <taxon>Hexamitidae</taxon>
        <taxon>Hexamitinae</taxon>
        <taxon>Hexamita</taxon>
    </lineage>
</organism>
<feature type="compositionally biased region" description="Polar residues" evidence="1">
    <location>
        <begin position="106"/>
        <end position="152"/>
    </location>
</feature>
<dbReference type="EMBL" id="CAXDID020000031">
    <property type="protein sequence ID" value="CAL5993996.1"/>
    <property type="molecule type" value="Genomic_DNA"/>
</dbReference>
<evidence type="ECO:0000256" key="1">
    <source>
        <dbReference type="SAM" id="MobiDB-lite"/>
    </source>
</evidence>
<reference evidence="3 4" key="1">
    <citation type="submission" date="2024-07" db="EMBL/GenBank/DDBJ databases">
        <authorList>
            <person name="Akdeniz Z."/>
        </authorList>
    </citation>
    <scope>NUCLEOTIDE SEQUENCE [LARGE SCALE GENOMIC DNA]</scope>
</reference>
<evidence type="ECO:0000313" key="3">
    <source>
        <dbReference type="EMBL" id="CAL5994006.1"/>
    </source>
</evidence>
<accession>A0ABP1HK26</accession>
<name>A0ABP1HK26_9EUKA</name>
<gene>
    <name evidence="2" type="ORF">HINF_LOCUS13334</name>
    <name evidence="3" type="ORF">HINF_LOCUS13339</name>
</gene>
<comment type="caution">
    <text evidence="3">The sequence shown here is derived from an EMBL/GenBank/DDBJ whole genome shotgun (WGS) entry which is preliminary data.</text>
</comment>
<dbReference type="EMBL" id="CAXDID020000031">
    <property type="protein sequence ID" value="CAL5994006.1"/>
    <property type="molecule type" value="Genomic_DNA"/>
</dbReference>
<keyword evidence="4" id="KW-1185">Reference proteome</keyword>
<protein>
    <submittedName>
        <fullName evidence="3">Hypothetical_protein</fullName>
    </submittedName>
</protein>
<evidence type="ECO:0000313" key="2">
    <source>
        <dbReference type="EMBL" id="CAL5993996.1"/>
    </source>
</evidence>
<proteinExistence type="predicted"/>
<feature type="compositionally biased region" description="Polar residues" evidence="1">
    <location>
        <begin position="42"/>
        <end position="55"/>
    </location>
</feature>
<feature type="region of interest" description="Disordered" evidence="1">
    <location>
        <begin position="42"/>
        <end position="88"/>
    </location>
</feature>
<feature type="region of interest" description="Disordered" evidence="1">
    <location>
        <begin position="106"/>
        <end position="162"/>
    </location>
</feature>
<dbReference type="Proteomes" id="UP001642409">
    <property type="component" value="Unassembled WGS sequence"/>
</dbReference>